<organism evidence="1">
    <name type="scientific">Anguilla anguilla</name>
    <name type="common">European freshwater eel</name>
    <name type="synonym">Muraena anguilla</name>
    <dbReference type="NCBI Taxonomy" id="7936"/>
    <lineage>
        <taxon>Eukaryota</taxon>
        <taxon>Metazoa</taxon>
        <taxon>Chordata</taxon>
        <taxon>Craniata</taxon>
        <taxon>Vertebrata</taxon>
        <taxon>Euteleostomi</taxon>
        <taxon>Actinopterygii</taxon>
        <taxon>Neopterygii</taxon>
        <taxon>Teleostei</taxon>
        <taxon>Anguilliformes</taxon>
        <taxon>Anguillidae</taxon>
        <taxon>Anguilla</taxon>
    </lineage>
</organism>
<reference evidence="1" key="2">
    <citation type="journal article" date="2015" name="Fish Shellfish Immunol.">
        <title>Early steps in the European eel (Anguilla anguilla)-Vibrio vulnificus interaction in the gills: Role of the RtxA13 toxin.</title>
        <authorList>
            <person name="Callol A."/>
            <person name="Pajuelo D."/>
            <person name="Ebbesson L."/>
            <person name="Teles M."/>
            <person name="MacKenzie S."/>
            <person name="Amaro C."/>
        </authorList>
    </citation>
    <scope>NUCLEOTIDE SEQUENCE</scope>
</reference>
<evidence type="ECO:0000313" key="1">
    <source>
        <dbReference type="EMBL" id="JAH79746.1"/>
    </source>
</evidence>
<proteinExistence type="predicted"/>
<protein>
    <submittedName>
        <fullName evidence="1">Uncharacterized protein</fullName>
    </submittedName>
</protein>
<reference evidence="1" key="1">
    <citation type="submission" date="2014-11" db="EMBL/GenBank/DDBJ databases">
        <authorList>
            <person name="Amaro Gonzalez C."/>
        </authorList>
    </citation>
    <scope>NUCLEOTIDE SEQUENCE</scope>
</reference>
<name>A0A0E9VP08_ANGAN</name>
<accession>A0A0E9VP08</accession>
<dbReference type="AlphaFoldDB" id="A0A0E9VP08"/>
<sequence>MSVPSGGFEPKNDVLK</sequence>
<dbReference type="EMBL" id="GBXM01028831">
    <property type="protein sequence ID" value="JAH79746.1"/>
    <property type="molecule type" value="Transcribed_RNA"/>
</dbReference>